<dbReference type="Pfam" id="PF00485">
    <property type="entry name" value="PRK"/>
    <property type="match status" value="1"/>
</dbReference>
<dbReference type="STRING" id="29367.CLPUN_25780"/>
<accession>A0A1S8TGL9</accession>
<dbReference type="Gene3D" id="3.30.980.10">
    <property type="entry name" value="Threonyl-trna Synthetase, Chain A, domain 2"/>
    <property type="match status" value="1"/>
</dbReference>
<keyword evidence="2" id="KW-0808">Transferase</keyword>
<dbReference type="InterPro" id="IPR006083">
    <property type="entry name" value="PRK/URK"/>
</dbReference>
<dbReference type="SUPFAM" id="SSF52540">
    <property type="entry name" value="P-loop containing nucleoside triphosphate hydrolases"/>
    <property type="match status" value="1"/>
</dbReference>
<reference evidence="2 3" key="1">
    <citation type="submission" date="2016-05" db="EMBL/GenBank/DDBJ databases">
        <title>Microbial solvent formation.</title>
        <authorList>
            <person name="Poehlein A."/>
            <person name="Montoya Solano J.D."/>
            <person name="Flitsch S."/>
            <person name="Krabben P."/>
            <person name="Duerre P."/>
            <person name="Daniel R."/>
        </authorList>
    </citation>
    <scope>NUCLEOTIDE SEQUENCE [LARGE SCALE GENOMIC DNA]</scope>
    <source>
        <strain evidence="2 3">DSM 2619</strain>
    </source>
</reference>
<proteinExistence type="predicted"/>
<dbReference type="SUPFAM" id="SSF55186">
    <property type="entry name" value="ThrRS/AlaRS common domain"/>
    <property type="match status" value="1"/>
</dbReference>
<comment type="caution">
    <text evidence="2">The sequence shown here is derived from an EMBL/GenBank/DDBJ whole genome shotgun (WGS) entry which is preliminary data.</text>
</comment>
<dbReference type="CDD" id="cd02028">
    <property type="entry name" value="UMPK_like"/>
    <property type="match status" value="1"/>
</dbReference>
<dbReference type="EC" id="2.7.1.48" evidence="2"/>
<dbReference type="PANTHER" id="PTHR10285">
    <property type="entry name" value="URIDINE KINASE"/>
    <property type="match status" value="1"/>
</dbReference>
<dbReference type="EMBL" id="LZZM01000163">
    <property type="protein sequence ID" value="OOM76878.1"/>
    <property type="molecule type" value="Genomic_DNA"/>
</dbReference>
<dbReference type="AlphaFoldDB" id="A0A1S8TGL9"/>
<evidence type="ECO:0000313" key="2">
    <source>
        <dbReference type="EMBL" id="OOM76878.1"/>
    </source>
</evidence>
<dbReference type="OrthoDB" id="9764644at2"/>
<dbReference type="RefSeq" id="WP_077847692.1">
    <property type="nucleotide sequence ID" value="NZ_LZZM01000163.1"/>
</dbReference>
<dbReference type="Proteomes" id="UP000190890">
    <property type="component" value="Unassembled WGS sequence"/>
</dbReference>
<feature type="domain" description="Phosphoribulokinase/uridine kinase" evidence="1">
    <location>
        <begin position="289"/>
        <end position="487"/>
    </location>
</feature>
<evidence type="ECO:0000259" key="1">
    <source>
        <dbReference type="Pfam" id="PF00485"/>
    </source>
</evidence>
<dbReference type="GO" id="GO:0005524">
    <property type="term" value="F:ATP binding"/>
    <property type="evidence" value="ECO:0007669"/>
    <property type="project" value="InterPro"/>
</dbReference>
<evidence type="ECO:0000313" key="3">
    <source>
        <dbReference type="Proteomes" id="UP000190890"/>
    </source>
</evidence>
<dbReference type="Gene3D" id="3.40.50.300">
    <property type="entry name" value="P-loop containing nucleotide triphosphate hydrolases"/>
    <property type="match status" value="1"/>
</dbReference>
<keyword evidence="3" id="KW-1185">Reference proteome</keyword>
<dbReference type="InterPro" id="IPR018163">
    <property type="entry name" value="Thr/Ala-tRNA-synth_IIc_edit"/>
</dbReference>
<keyword evidence="2" id="KW-0418">Kinase</keyword>
<protein>
    <submittedName>
        <fullName evidence="2">Uridine kinase</fullName>
        <ecNumber evidence="2">2.7.1.48</ecNumber>
    </submittedName>
</protein>
<dbReference type="InterPro" id="IPR027417">
    <property type="entry name" value="P-loop_NTPase"/>
</dbReference>
<gene>
    <name evidence="2" type="primary">udk_2</name>
    <name evidence="2" type="ORF">CLPUN_25780</name>
</gene>
<name>A0A1S8TGL9_9CLOT</name>
<sequence length="553" mass="64055">MKNGGYVLKNNTIRAKKGITFYNLILENYENKDKVRDVAICKLNGKYYELTEVIKEDGDIELIGFGTEFGIKIYTRTLQFIFIKVALELFPQAKITIEHAISKAVYGEVHKEIPLNEDDIAKIKIRMQEIINKDIPINSIITSKEEAIEIFKGYEMDDKIKLLKYYNIKNVHLYELEGRYDYFYGPMAYSTGVIRTFNVFNYESGFILQRPLRKKLYELPKFREQKSLTKIFIETQRWLTILGIEDVGTLNEKVVNNELRNVIMVSEGLHEKKITNIADTIFEKKDVKIILIAGPSSSGKTTFANRLSIQLRVNGLIPIPLSLDNYFVNRIDTPKDENGDYDYESIDALDLKLLNENLEKLMTDQEVEIPIYNFKTGEKEWNDYKVKLPENGVLILEGIHGLNPKLISNELNKNVFKIYISALTQLNIDNHNRISTTDVRKVRRIVRDSLSRGYGAEDTLKMWKSIKNGEKNNIFVYQEQAEVVFNSTLVYELGVLKPYALKELNKITEESPVYSEAIRLKAFLSFFKTIDIEEVPKNSLLREFIGGSSFYEY</sequence>
<organism evidence="2 3">
    <name type="scientific">Clostridium puniceum</name>
    <dbReference type="NCBI Taxonomy" id="29367"/>
    <lineage>
        <taxon>Bacteria</taxon>
        <taxon>Bacillati</taxon>
        <taxon>Bacillota</taxon>
        <taxon>Clostridia</taxon>
        <taxon>Eubacteriales</taxon>
        <taxon>Clostridiaceae</taxon>
        <taxon>Clostridium</taxon>
    </lineage>
</organism>
<dbReference type="GO" id="GO:0004849">
    <property type="term" value="F:uridine kinase activity"/>
    <property type="evidence" value="ECO:0007669"/>
    <property type="project" value="UniProtKB-EC"/>
</dbReference>